<evidence type="ECO:0000256" key="5">
    <source>
        <dbReference type="ARBA" id="ARBA00022801"/>
    </source>
</evidence>
<keyword evidence="8" id="KW-1015">Disulfide bond</keyword>
<feature type="disulfide bond" evidence="8">
    <location>
        <begin position="208"/>
        <end position="259"/>
    </location>
</feature>
<keyword evidence="1" id="KW-0645">Protease</keyword>
<feature type="disulfide bond" evidence="8">
    <location>
        <begin position="64"/>
        <end position="298"/>
    </location>
</feature>
<dbReference type="GO" id="GO:0006508">
    <property type="term" value="P:proteolysis"/>
    <property type="evidence" value="ECO:0007669"/>
    <property type="project" value="UniProtKB-KW"/>
</dbReference>
<keyword evidence="4" id="KW-0574">Periplasm</keyword>
<dbReference type="Proteomes" id="UP000038011">
    <property type="component" value="Unassembled WGS sequence"/>
</dbReference>
<evidence type="ECO:0000256" key="4">
    <source>
        <dbReference type="ARBA" id="ARBA00022764"/>
    </source>
</evidence>
<dbReference type="STRING" id="1514904.SU32_04770"/>
<keyword evidence="12" id="KW-1185">Reference proteome</keyword>
<dbReference type="GO" id="GO:0004252">
    <property type="term" value="F:serine-type endopeptidase activity"/>
    <property type="evidence" value="ECO:0007669"/>
    <property type="project" value="InterPro"/>
</dbReference>
<reference evidence="11 12" key="1">
    <citation type="submission" date="2015-01" db="EMBL/GenBank/DDBJ databases">
        <title>Ahrensia donghaiensis sp. nov., a novel dimethylsulphoniopropionate-cleavage bacterium isolated from seawater and emended descriptions of the genus Ahrensia and Ahrensia kielensis.</title>
        <authorList>
            <person name="Liu J."/>
        </authorList>
    </citation>
    <scope>NUCLEOTIDE SEQUENCE [LARGE SCALE GENOMIC DNA]</scope>
    <source>
        <strain evidence="11 12">LZD062</strain>
    </source>
</reference>
<dbReference type="OrthoDB" id="1467367at2"/>
<organism evidence="11 12">
    <name type="scientific">Ahrensia marina</name>
    <dbReference type="NCBI Taxonomy" id="1514904"/>
    <lineage>
        <taxon>Bacteria</taxon>
        <taxon>Pseudomonadati</taxon>
        <taxon>Pseudomonadota</taxon>
        <taxon>Alphaproteobacteria</taxon>
        <taxon>Hyphomicrobiales</taxon>
        <taxon>Ahrensiaceae</taxon>
        <taxon>Ahrensia</taxon>
    </lineage>
</organism>
<keyword evidence="5" id="KW-0378">Hydrolase</keyword>
<evidence type="ECO:0000256" key="10">
    <source>
        <dbReference type="SAM" id="SignalP"/>
    </source>
</evidence>
<evidence type="ECO:0000256" key="6">
    <source>
        <dbReference type="ARBA" id="ARBA00022833"/>
    </source>
</evidence>
<dbReference type="InterPro" id="IPR005073">
    <property type="entry name" value="Peptidase_M74"/>
</dbReference>
<dbReference type="SUPFAM" id="SSF55166">
    <property type="entry name" value="Hedgehog/DD-peptidase"/>
    <property type="match status" value="1"/>
</dbReference>
<evidence type="ECO:0000256" key="7">
    <source>
        <dbReference type="ARBA" id="ARBA00023049"/>
    </source>
</evidence>
<dbReference type="NCBIfam" id="NF006947">
    <property type="entry name" value="PRK09429.1"/>
    <property type="match status" value="1"/>
</dbReference>
<proteinExistence type="predicted"/>
<dbReference type="GO" id="GO:0008237">
    <property type="term" value="F:metallopeptidase activity"/>
    <property type="evidence" value="ECO:0007669"/>
    <property type="project" value="UniProtKB-KW"/>
</dbReference>
<evidence type="ECO:0000256" key="1">
    <source>
        <dbReference type="ARBA" id="ARBA00022670"/>
    </source>
</evidence>
<evidence type="ECO:0000313" key="12">
    <source>
        <dbReference type="Proteomes" id="UP000038011"/>
    </source>
</evidence>
<dbReference type="Pfam" id="PF03411">
    <property type="entry name" value="Peptidase_M74"/>
    <property type="match status" value="1"/>
</dbReference>
<dbReference type="PIRSF" id="PIRSF018455">
    <property type="entry name" value="MepA"/>
    <property type="match status" value="1"/>
</dbReference>
<dbReference type="Gene3D" id="3.30.1380.10">
    <property type="match status" value="1"/>
</dbReference>
<sequence>MTRQFAKTRSTIKQVASLIGVAGLVLTISAPVANAQTPAKELFGHTPLPSVNPAEVHGFYSKGCISGAVAMPTDGPTWQAMRLERNRRWGHPDLIALVQKLSRDAVADGWPGLLVGDISQPRGGPMLTGHASHQVGLDADIWLTKMPNRKLTRQERRDTSAISVLKKGTLHVDPNIWTPEHGKLIARAARFNDVERLFVHPGIKKAMCDAYGGSAQNASWLGKVRPYYGHHYHFHIRMKCPQGSTNCRKQNAVPAGSGCDASLDWWFTKEPWTPKPPKKGAKPVKKRVVTLSDLPNSCSAVLREPEPASEQLVTLDANYDPTAALASARASSAPIAGNARRNAVEWPIPGSRPY</sequence>
<dbReference type="AlphaFoldDB" id="A0A0N0VM65"/>
<feature type="disulfide bond" evidence="8">
    <location>
        <begin position="240"/>
        <end position="247"/>
    </location>
</feature>
<evidence type="ECO:0000313" key="11">
    <source>
        <dbReference type="EMBL" id="KPB02081.1"/>
    </source>
</evidence>
<feature type="signal peptide" evidence="10">
    <location>
        <begin position="1"/>
        <end position="35"/>
    </location>
</feature>
<feature type="region of interest" description="Disordered" evidence="9">
    <location>
        <begin position="330"/>
        <end position="354"/>
    </location>
</feature>
<name>A0A0N0VM65_9HYPH</name>
<dbReference type="GO" id="GO:0030288">
    <property type="term" value="C:outer membrane-bounded periplasmic space"/>
    <property type="evidence" value="ECO:0007669"/>
    <property type="project" value="InterPro"/>
</dbReference>
<dbReference type="PATRIC" id="fig|1514904.3.peg.2944"/>
<protein>
    <submittedName>
        <fullName evidence="11">Peptidase</fullName>
    </submittedName>
</protein>
<dbReference type="RefSeq" id="WP_053998207.1">
    <property type="nucleotide sequence ID" value="NZ_JXMU01000005.1"/>
</dbReference>
<evidence type="ECO:0000256" key="3">
    <source>
        <dbReference type="ARBA" id="ARBA00022729"/>
    </source>
</evidence>
<feature type="chain" id="PRO_5005861163" evidence="10">
    <location>
        <begin position="36"/>
        <end position="354"/>
    </location>
</feature>
<accession>A0A0N0VM65</accession>
<comment type="caution">
    <text evidence="11">The sequence shown here is derived from an EMBL/GenBank/DDBJ whole genome shotgun (WGS) entry which is preliminary data.</text>
</comment>
<evidence type="ECO:0000256" key="8">
    <source>
        <dbReference type="PIRSR" id="PIRSR018455-2"/>
    </source>
</evidence>
<evidence type="ECO:0000256" key="2">
    <source>
        <dbReference type="ARBA" id="ARBA00022723"/>
    </source>
</evidence>
<keyword evidence="2" id="KW-0479">Metal-binding</keyword>
<evidence type="ECO:0000256" key="9">
    <source>
        <dbReference type="SAM" id="MobiDB-lite"/>
    </source>
</evidence>
<keyword evidence="7" id="KW-0482">Metalloprotease</keyword>
<keyword evidence="6" id="KW-0862">Zinc</keyword>
<keyword evidence="3 10" id="KW-0732">Signal</keyword>
<dbReference type="EMBL" id="JXMU01000005">
    <property type="protein sequence ID" value="KPB02081.1"/>
    <property type="molecule type" value="Genomic_DNA"/>
</dbReference>
<dbReference type="GO" id="GO:0046872">
    <property type="term" value="F:metal ion binding"/>
    <property type="evidence" value="ECO:0007669"/>
    <property type="project" value="UniProtKB-KW"/>
</dbReference>
<dbReference type="InterPro" id="IPR009045">
    <property type="entry name" value="Zn_M74/Hedgehog-like"/>
</dbReference>
<gene>
    <name evidence="11" type="ORF">SU32_04770</name>
</gene>